<keyword evidence="4" id="KW-0614">Plasmid</keyword>
<dbReference type="RefSeq" id="WP_338394897.1">
    <property type="nucleotide sequence ID" value="NZ_AP025315.1"/>
</dbReference>
<keyword evidence="2 4" id="KW-0378">Hydrolase</keyword>
<keyword evidence="5" id="KW-1185">Reference proteome</keyword>
<dbReference type="InterPro" id="IPR000801">
    <property type="entry name" value="Esterase-like"/>
</dbReference>
<evidence type="ECO:0000256" key="2">
    <source>
        <dbReference type="ARBA" id="ARBA00022801"/>
    </source>
</evidence>
<keyword evidence="3" id="KW-0732">Signal</keyword>
<dbReference type="Proteomes" id="UP001348817">
    <property type="component" value="Plasmid pFA1"/>
</dbReference>
<evidence type="ECO:0000313" key="5">
    <source>
        <dbReference type="Proteomes" id="UP001348817"/>
    </source>
</evidence>
<organism evidence="4 5">
    <name type="scientific">Fulvitalea axinellae</name>
    <dbReference type="NCBI Taxonomy" id="1182444"/>
    <lineage>
        <taxon>Bacteria</taxon>
        <taxon>Pseudomonadati</taxon>
        <taxon>Bacteroidota</taxon>
        <taxon>Cytophagia</taxon>
        <taxon>Cytophagales</taxon>
        <taxon>Persicobacteraceae</taxon>
        <taxon>Fulvitalea</taxon>
    </lineage>
</organism>
<dbReference type="GO" id="GO:0016788">
    <property type="term" value="F:hydrolase activity, acting on ester bonds"/>
    <property type="evidence" value="ECO:0007669"/>
    <property type="project" value="TreeGrafter"/>
</dbReference>
<evidence type="ECO:0000313" key="4">
    <source>
        <dbReference type="EMBL" id="BDD11396.1"/>
    </source>
</evidence>
<dbReference type="SUPFAM" id="SSF53474">
    <property type="entry name" value="alpha/beta-Hydrolases"/>
    <property type="match status" value="1"/>
</dbReference>
<gene>
    <name evidence="4" type="ORF">FUAX_38280</name>
</gene>
<dbReference type="PANTHER" id="PTHR40841">
    <property type="entry name" value="SIDEROPHORE TRIACETYLFUSARININE C ESTERASE"/>
    <property type="match status" value="1"/>
</dbReference>
<protein>
    <submittedName>
        <fullName evidence="4">Alpha/beta hydrolase</fullName>
    </submittedName>
</protein>
<feature type="signal peptide" evidence="3">
    <location>
        <begin position="1"/>
        <end position="26"/>
    </location>
</feature>
<dbReference type="PANTHER" id="PTHR40841:SF2">
    <property type="entry name" value="SIDEROPHORE-DEGRADING ESTERASE (EUROFUNG)"/>
    <property type="match status" value="1"/>
</dbReference>
<dbReference type="KEGG" id="fax:FUAX_38280"/>
<geneLocation type="plasmid" evidence="4 5">
    <name>pFA1</name>
</geneLocation>
<dbReference type="Pfam" id="PF00756">
    <property type="entry name" value="Esterase"/>
    <property type="match status" value="1"/>
</dbReference>
<dbReference type="AlphaFoldDB" id="A0AAU9DDX2"/>
<dbReference type="PROSITE" id="PS51257">
    <property type="entry name" value="PROKAR_LIPOPROTEIN"/>
    <property type="match status" value="1"/>
</dbReference>
<sequence>MKSKKRFPVKQAKSAGLLLLVFIAFMSCSPKEKTIDSKPLNLSFSQYSEFVKDTFYIDVQLPKTYFEDSSKAFSAVYLLDGNFYTPIVAPIQHQYEETGLLDPKILISISYKDFKSMDSLRVRDYLYPKSIASDGMEAPGGGQNFKSYITNELIPMIDAEFRTGKHDRTLVGHSFGGYFVLYALHDQLENNETHFKSFISASPTLWYNDFYLNRLPEALRKRNKNLNLFLTVGGDEHPEWSVKPVIDFSNQIKEQEIKEFKFINRVYNNLGHMDTGLISYIKGLQELKK</sequence>
<feature type="chain" id="PRO_5043818287" evidence="3">
    <location>
        <begin position="27"/>
        <end position="289"/>
    </location>
</feature>
<reference evidence="4 5" key="1">
    <citation type="submission" date="2021-12" db="EMBL/GenBank/DDBJ databases">
        <title>Genome sequencing of bacteria with rrn-lacking chromosome and rrn-plasmid.</title>
        <authorList>
            <person name="Anda M."/>
            <person name="Iwasaki W."/>
        </authorList>
    </citation>
    <scope>NUCLEOTIDE SEQUENCE [LARGE SCALE GENOMIC DNA]</scope>
    <source>
        <strain evidence="4 5">DSM 100852</strain>
        <plasmid evidence="4 5">pFA1</plasmid>
    </source>
</reference>
<dbReference type="InterPro" id="IPR052558">
    <property type="entry name" value="Siderophore_Hydrolase_D"/>
</dbReference>
<dbReference type="EMBL" id="AP025315">
    <property type="protein sequence ID" value="BDD11396.1"/>
    <property type="molecule type" value="Genomic_DNA"/>
</dbReference>
<dbReference type="InterPro" id="IPR029058">
    <property type="entry name" value="AB_hydrolase_fold"/>
</dbReference>
<evidence type="ECO:0000256" key="3">
    <source>
        <dbReference type="SAM" id="SignalP"/>
    </source>
</evidence>
<evidence type="ECO:0000256" key="1">
    <source>
        <dbReference type="ARBA" id="ARBA00005622"/>
    </source>
</evidence>
<dbReference type="Gene3D" id="3.40.50.1820">
    <property type="entry name" value="alpha/beta hydrolase"/>
    <property type="match status" value="1"/>
</dbReference>
<name>A0AAU9DDX2_9BACT</name>
<comment type="similarity">
    <text evidence="1">Belongs to the esterase D family.</text>
</comment>
<accession>A0AAU9DDX2</accession>
<proteinExistence type="inferred from homology"/>